<evidence type="ECO:0000256" key="3">
    <source>
        <dbReference type="ARBA" id="ARBA00023001"/>
    </source>
</evidence>
<keyword evidence="1 11" id="KW-0732">Signal</keyword>
<keyword evidence="4 11" id="KW-0119">Carbohydrate metabolism</keyword>
<dbReference type="PIRSF" id="PIRSF001100">
    <property type="entry name" value="Beta_cellobiohydrolase"/>
    <property type="match status" value="1"/>
</dbReference>
<feature type="binding site" evidence="8">
    <location>
        <position position="213"/>
    </location>
    <ligand>
        <name>substrate</name>
    </ligand>
</feature>
<dbReference type="EMBL" id="MU856986">
    <property type="protein sequence ID" value="KAK4152124.1"/>
    <property type="molecule type" value="Genomic_DNA"/>
</dbReference>
<evidence type="ECO:0000256" key="2">
    <source>
        <dbReference type="ARBA" id="ARBA00022801"/>
    </source>
</evidence>
<feature type="active site" description="Proton donor" evidence="7 10">
    <location>
        <position position="168"/>
    </location>
</feature>
<feature type="signal peptide" evidence="11">
    <location>
        <begin position="1"/>
        <end position="17"/>
    </location>
</feature>
<keyword evidence="2 11" id="KW-0378">Hydrolase</keyword>
<evidence type="ECO:0000256" key="7">
    <source>
        <dbReference type="PIRSR" id="PIRSR001100-1"/>
    </source>
</evidence>
<dbReference type="PANTHER" id="PTHR34876">
    <property type="match status" value="1"/>
</dbReference>
<evidence type="ECO:0000313" key="13">
    <source>
        <dbReference type="Proteomes" id="UP001302745"/>
    </source>
</evidence>
<dbReference type="Gene3D" id="3.20.20.40">
    <property type="entry name" value="1, 4-beta cellobiohydrolase"/>
    <property type="match status" value="1"/>
</dbReference>
<accession>A0AAN6ZVY5</accession>
<evidence type="ECO:0000256" key="1">
    <source>
        <dbReference type="ARBA" id="ARBA00022729"/>
    </source>
</evidence>
<dbReference type="FunFam" id="3.20.20.40:FF:000001">
    <property type="entry name" value="Glucanase"/>
    <property type="match status" value="1"/>
</dbReference>
<dbReference type="PANTHER" id="PTHR34876:SF2">
    <property type="entry name" value="GLUCANASE"/>
    <property type="match status" value="1"/>
</dbReference>
<evidence type="ECO:0000256" key="4">
    <source>
        <dbReference type="ARBA" id="ARBA00023277"/>
    </source>
</evidence>
<dbReference type="AlphaFoldDB" id="A0AAN6ZVY5"/>
<keyword evidence="5 11" id="KW-0326">Glycosidase</keyword>
<feature type="binding site" evidence="8">
    <location>
        <position position="91"/>
    </location>
    <ligand>
        <name>substrate</name>
    </ligand>
</feature>
<proteinExistence type="inferred from homology"/>
<feature type="binding site" evidence="8">
    <location>
        <position position="348"/>
    </location>
    <ligand>
        <name>substrate</name>
    </ligand>
</feature>
<feature type="binding site" evidence="8">
    <location>
        <position position="344"/>
    </location>
    <ligand>
        <name>substrate</name>
    </ligand>
</feature>
<dbReference type="EC" id="3.2.1.-" evidence="11"/>
<sequence>MKLSQSAALAFAASALAAPSLTTQEKPRAAAAACASAVTLDGSSNVFKKYKLHPNSFFRKEVEDAVAQMSDSSLAASAKKVADVGTFLWLDTIENISRLEPALQDVPCENILGVVIYDLPGRDCAAKASNGELKVGELAKYKSEYIDKIVPIIKAHSNTAFVLLIEPDSLPNLVTNSDLQTCQNSASGYRDGVAYALKQLNLPNVVMYLDAGHGGWLGWDANLKPGAEELAKAYKAAGSPKQFRGIATNVAGWNQWDLSPGEFSKTSDAKYNSCQNEKTYITTFGAALKTAGMPNHAIIDTGRNGVSGLRKEWGNWCNVKGAGFGIRPTSETGTELADAFVWVKPGGESDGTSDTSAVRYDSFCGKPDAYNPSPEAGQWNQAYFEDLIKNAKPKF</sequence>
<comment type="similarity">
    <text evidence="11">Belongs to the glycosyl hydrolase family 6.</text>
</comment>
<dbReference type="InterPro" id="IPR036434">
    <property type="entry name" value="Beta_cellobiohydrolase_sf"/>
</dbReference>
<dbReference type="GO" id="GO:0004553">
    <property type="term" value="F:hydrolase activity, hydrolyzing O-glycosyl compounds"/>
    <property type="evidence" value="ECO:0007669"/>
    <property type="project" value="InterPro"/>
</dbReference>
<feature type="chain" id="PRO_5042663695" description="Glucanase" evidence="11">
    <location>
        <begin position="18"/>
        <end position="395"/>
    </location>
</feature>
<reference evidence="12" key="1">
    <citation type="journal article" date="2023" name="Mol. Phylogenet. Evol.">
        <title>Genome-scale phylogeny and comparative genomics of the fungal order Sordariales.</title>
        <authorList>
            <person name="Hensen N."/>
            <person name="Bonometti L."/>
            <person name="Westerberg I."/>
            <person name="Brannstrom I.O."/>
            <person name="Guillou S."/>
            <person name="Cros-Aarteil S."/>
            <person name="Calhoun S."/>
            <person name="Haridas S."/>
            <person name="Kuo A."/>
            <person name="Mondo S."/>
            <person name="Pangilinan J."/>
            <person name="Riley R."/>
            <person name="LaButti K."/>
            <person name="Andreopoulos B."/>
            <person name="Lipzen A."/>
            <person name="Chen C."/>
            <person name="Yan M."/>
            <person name="Daum C."/>
            <person name="Ng V."/>
            <person name="Clum A."/>
            <person name="Steindorff A."/>
            <person name="Ohm R.A."/>
            <person name="Martin F."/>
            <person name="Silar P."/>
            <person name="Natvig D.O."/>
            <person name="Lalanne C."/>
            <person name="Gautier V."/>
            <person name="Ament-Velasquez S.L."/>
            <person name="Kruys A."/>
            <person name="Hutchinson M.I."/>
            <person name="Powell A.J."/>
            <person name="Barry K."/>
            <person name="Miller A.N."/>
            <person name="Grigoriev I.V."/>
            <person name="Debuchy R."/>
            <person name="Gladieux P."/>
            <person name="Hiltunen Thoren M."/>
            <person name="Johannesson H."/>
        </authorList>
    </citation>
    <scope>NUCLEOTIDE SEQUENCE</scope>
    <source>
        <strain evidence="12">CBS 538.74</strain>
    </source>
</reference>
<dbReference type="PROSITE" id="PS00656">
    <property type="entry name" value="GLYCOSYL_HYDROL_F6_2"/>
    <property type="match status" value="1"/>
</dbReference>
<feature type="binding site" evidence="8">
    <location>
        <position position="316"/>
    </location>
    <ligand>
        <name>substrate</name>
    </ligand>
</feature>
<feature type="active site" description="Proton acceptor" evidence="7">
    <location>
        <position position="350"/>
    </location>
</feature>
<gene>
    <name evidence="12" type="ORF">C8A00DRAFT_44768</name>
</gene>
<dbReference type="SUPFAM" id="SSF51989">
    <property type="entry name" value="Glycosyl hydrolases family 6, cellulases"/>
    <property type="match status" value="1"/>
</dbReference>
<keyword evidence="3 11" id="KW-0136">Cellulose degradation</keyword>
<evidence type="ECO:0000256" key="5">
    <source>
        <dbReference type="ARBA" id="ARBA00023295"/>
    </source>
</evidence>
<evidence type="ECO:0000256" key="8">
    <source>
        <dbReference type="PIRSR" id="PIRSR001100-2"/>
    </source>
</evidence>
<dbReference type="InterPro" id="IPR016288">
    <property type="entry name" value="Beta_cellobiohydrolase"/>
</dbReference>
<comment type="caution">
    <text evidence="12">The sequence shown here is derived from an EMBL/GenBank/DDBJ whole genome shotgun (WGS) entry which is preliminary data.</text>
</comment>
<protein>
    <recommendedName>
        <fullName evidence="11">Glucanase</fullName>
        <ecNumber evidence="11">3.2.1.-</ecNumber>
    </recommendedName>
</protein>
<keyword evidence="13" id="KW-1185">Reference proteome</keyword>
<evidence type="ECO:0000256" key="6">
    <source>
        <dbReference type="ARBA" id="ARBA00023326"/>
    </source>
</evidence>
<reference evidence="12" key="2">
    <citation type="submission" date="2023-05" db="EMBL/GenBank/DDBJ databases">
        <authorList>
            <consortium name="Lawrence Berkeley National Laboratory"/>
            <person name="Steindorff A."/>
            <person name="Hensen N."/>
            <person name="Bonometti L."/>
            <person name="Westerberg I."/>
            <person name="Brannstrom I.O."/>
            <person name="Guillou S."/>
            <person name="Cros-Aarteil S."/>
            <person name="Calhoun S."/>
            <person name="Haridas S."/>
            <person name="Kuo A."/>
            <person name="Mondo S."/>
            <person name="Pangilinan J."/>
            <person name="Riley R."/>
            <person name="Labutti K."/>
            <person name="Andreopoulos B."/>
            <person name="Lipzen A."/>
            <person name="Chen C."/>
            <person name="Yanf M."/>
            <person name="Daum C."/>
            <person name="Ng V."/>
            <person name="Clum A."/>
            <person name="Ohm R."/>
            <person name="Martin F."/>
            <person name="Silar P."/>
            <person name="Natvig D."/>
            <person name="Lalanne C."/>
            <person name="Gautier V."/>
            <person name="Ament-Velasquez S.L."/>
            <person name="Kruys A."/>
            <person name="Hutchinson M.I."/>
            <person name="Powell A.J."/>
            <person name="Barry K."/>
            <person name="Miller A.N."/>
            <person name="Grigoriev I.V."/>
            <person name="Debuchy R."/>
            <person name="Gladieux P."/>
            <person name="Thoren M.H."/>
            <person name="Johannesson H."/>
        </authorList>
    </citation>
    <scope>NUCLEOTIDE SEQUENCE</scope>
    <source>
        <strain evidence="12">CBS 538.74</strain>
    </source>
</reference>
<name>A0AAN6ZVY5_9PEZI</name>
<feature type="binding site" evidence="8">
    <location>
        <position position="216"/>
    </location>
    <ligand>
        <name>substrate</name>
    </ligand>
</feature>
<dbReference type="InterPro" id="IPR001524">
    <property type="entry name" value="Glyco_hydro_6_CS"/>
</dbReference>
<dbReference type="GO" id="GO:0030245">
    <property type="term" value="P:cellulose catabolic process"/>
    <property type="evidence" value="ECO:0007669"/>
    <property type="project" value="UniProtKB-KW"/>
</dbReference>
<organism evidence="12 13">
    <name type="scientific">Chaetomidium leptoderma</name>
    <dbReference type="NCBI Taxonomy" id="669021"/>
    <lineage>
        <taxon>Eukaryota</taxon>
        <taxon>Fungi</taxon>
        <taxon>Dikarya</taxon>
        <taxon>Ascomycota</taxon>
        <taxon>Pezizomycotina</taxon>
        <taxon>Sordariomycetes</taxon>
        <taxon>Sordariomycetidae</taxon>
        <taxon>Sordariales</taxon>
        <taxon>Chaetomiaceae</taxon>
        <taxon>Chaetomidium</taxon>
    </lineage>
</organism>
<keyword evidence="6 11" id="KW-0624">Polysaccharide degradation</keyword>
<dbReference type="Proteomes" id="UP001302745">
    <property type="component" value="Unassembled WGS sequence"/>
</dbReference>
<evidence type="ECO:0000256" key="9">
    <source>
        <dbReference type="PROSITE-ProRule" id="PRU10056"/>
    </source>
</evidence>
<dbReference type="PROSITE" id="PS00655">
    <property type="entry name" value="GLYCOSYL_HYDROL_F6_1"/>
    <property type="match status" value="1"/>
</dbReference>
<dbReference type="Pfam" id="PF01341">
    <property type="entry name" value="Glyco_hydro_6"/>
    <property type="match status" value="1"/>
</dbReference>
<evidence type="ECO:0000256" key="10">
    <source>
        <dbReference type="PROSITE-ProRule" id="PRU10057"/>
    </source>
</evidence>
<feature type="active site" evidence="9">
    <location>
        <position position="123"/>
    </location>
</feature>
<evidence type="ECO:0000313" key="12">
    <source>
        <dbReference type="EMBL" id="KAK4152124.1"/>
    </source>
</evidence>
<feature type="binding site" evidence="8">
    <location>
        <position position="89"/>
    </location>
    <ligand>
        <name>substrate</name>
    </ligand>
</feature>
<evidence type="ECO:0000256" key="11">
    <source>
        <dbReference type="RuleBase" id="RU361186"/>
    </source>
</evidence>
<dbReference type="PRINTS" id="PR00733">
    <property type="entry name" value="GLHYDRLASE6"/>
</dbReference>